<dbReference type="Pfam" id="PF13806">
    <property type="entry name" value="Rieske_2"/>
    <property type="match status" value="1"/>
</dbReference>
<keyword evidence="3 8" id="KW-0560">Oxidoreductase</keyword>
<proteinExistence type="predicted"/>
<feature type="domain" description="Rieske" evidence="7">
    <location>
        <begin position="17"/>
        <end position="125"/>
    </location>
</feature>
<dbReference type="InterPro" id="IPR017881">
    <property type="entry name" value="NirD"/>
</dbReference>
<keyword evidence="2" id="KW-0479">Metal-binding</keyword>
<dbReference type="InterPro" id="IPR012748">
    <property type="entry name" value="Rieske-like_NirD"/>
</dbReference>
<dbReference type="CDD" id="cd03529">
    <property type="entry name" value="Rieske_NirD"/>
    <property type="match status" value="1"/>
</dbReference>
<dbReference type="Proteomes" id="UP001519362">
    <property type="component" value="Unassembled WGS sequence"/>
</dbReference>
<dbReference type="Gene3D" id="2.102.10.10">
    <property type="entry name" value="Rieske [2Fe-2S] iron-sulphur domain"/>
    <property type="match status" value="1"/>
</dbReference>
<dbReference type="NCBIfam" id="TIGR02378">
    <property type="entry name" value="nirD_assim_sml"/>
    <property type="match status" value="1"/>
</dbReference>
<keyword evidence="5" id="KW-0411">Iron-sulfur</keyword>
<dbReference type="RefSeq" id="WP_165131967.1">
    <property type="nucleotide sequence ID" value="NZ_CP049253.1"/>
</dbReference>
<dbReference type="PROSITE" id="PS51300">
    <property type="entry name" value="NIRD"/>
    <property type="match status" value="1"/>
</dbReference>
<organism evidence="8 9">
    <name type="scientific">Microbacterium amylolyticum</name>
    <dbReference type="NCBI Taxonomy" id="936337"/>
    <lineage>
        <taxon>Bacteria</taxon>
        <taxon>Bacillati</taxon>
        <taxon>Actinomycetota</taxon>
        <taxon>Actinomycetes</taxon>
        <taxon>Micrococcales</taxon>
        <taxon>Microbacteriaceae</taxon>
        <taxon>Microbacterium</taxon>
    </lineage>
</organism>
<comment type="caution">
    <text evidence="8">The sequence shown here is derived from an EMBL/GenBank/DDBJ whole genome shotgun (WGS) entry which is preliminary data.</text>
</comment>
<keyword evidence="9" id="KW-1185">Reference proteome</keyword>
<evidence type="ECO:0000259" key="7">
    <source>
        <dbReference type="PROSITE" id="PS51296"/>
    </source>
</evidence>
<keyword evidence="6" id="KW-0534">Nitrate assimilation</keyword>
<evidence type="ECO:0000256" key="2">
    <source>
        <dbReference type="ARBA" id="ARBA00022723"/>
    </source>
</evidence>
<sequence length="130" mass="13783">MTNISPPTAPATTSSWVRVCALDDLEVERGRAALLGSTQIALVRLIDGTVRAVSNYDPYGQANVLSRGIVGSKSLADGSEAPTIASPLHKQAWDLRTGAVVETQGKDEISIPVFPVAVDDGQVLVRWQEA</sequence>
<keyword evidence="1" id="KW-0001">2Fe-2S</keyword>
<dbReference type="PROSITE" id="PS51296">
    <property type="entry name" value="RIESKE"/>
    <property type="match status" value="1"/>
</dbReference>
<dbReference type="PANTHER" id="PTHR40562">
    <property type="match status" value="1"/>
</dbReference>
<evidence type="ECO:0000313" key="9">
    <source>
        <dbReference type="Proteomes" id="UP001519362"/>
    </source>
</evidence>
<protein>
    <submittedName>
        <fullName evidence="8">Nitrite reductase (NADH) small subunit</fullName>
        <ecNumber evidence="8">1.7.1.15</ecNumber>
    </submittedName>
</protein>
<evidence type="ECO:0000256" key="1">
    <source>
        <dbReference type="ARBA" id="ARBA00022714"/>
    </source>
</evidence>
<name>A0ABS4ZER5_9MICO</name>
<evidence type="ECO:0000256" key="6">
    <source>
        <dbReference type="ARBA" id="ARBA00023063"/>
    </source>
</evidence>
<dbReference type="InterPro" id="IPR036922">
    <property type="entry name" value="Rieske_2Fe-2S_sf"/>
</dbReference>
<dbReference type="EMBL" id="JAGIOL010000001">
    <property type="protein sequence ID" value="MBP2435775.1"/>
    <property type="molecule type" value="Genomic_DNA"/>
</dbReference>
<dbReference type="InterPro" id="IPR017941">
    <property type="entry name" value="Rieske_2Fe-2S"/>
</dbReference>
<dbReference type="PANTHER" id="PTHR40562:SF1">
    <property type="entry name" value="NITRITE REDUCTASE (NADH) SMALL SUBUNIT"/>
    <property type="match status" value="1"/>
</dbReference>
<evidence type="ECO:0000256" key="3">
    <source>
        <dbReference type="ARBA" id="ARBA00023002"/>
    </source>
</evidence>
<evidence type="ECO:0000256" key="5">
    <source>
        <dbReference type="ARBA" id="ARBA00023014"/>
    </source>
</evidence>
<dbReference type="EC" id="1.7.1.15" evidence="8"/>
<accession>A0ABS4ZER5</accession>
<keyword evidence="4" id="KW-0408">Iron</keyword>
<evidence type="ECO:0000256" key="4">
    <source>
        <dbReference type="ARBA" id="ARBA00023004"/>
    </source>
</evidence>
<dbReference type="GO" id="GO:0106316">
    <property type="term" value="F:nitrite reductase (NADH) activity"/>
    <property type="evidence" value="ECO:0007669"/>
    <property type="project" value="UniProtKB-EC"/>
</dbReference>
<gene>
    <name evidence="8" type="ORF">JOF34_000361</name>
</gene>
<reference evidence="8 9" key="1">
    <citation type="submission" date="2021-03" db="EMBL/GenBank/DDBJ databases">
        <title>Sequencing the genomes of 1000 actinobacteria strains.</title>
        <authorList>
            <person name="Klenk H.-P."/>
        </authorList>
    </citation>
    <scope>NUCLEOTIDE SEQUENCE [LARGE SCALE GENOMIC DNA]</scope>
    <source>
        <strain evidence="8 9">DSM 24221</strain>
    </source>
</reference>
<dbReference type="SUPFAM" id="SSF50022">
    <property type="entry name" value="ISP domain"/>
    <property type="match status" value="1"/>
</dbReference>
<evidence type="ECO:0000313" key="8">
    <source>
        <dbReference type="EMBL" id="MBP2435775.1"/>
    </source>
</evidence>